<dbReference type="EMBL" id="JPQU01000100">
    <property type="protein sequence ID" value="KFE50536.1"/>
    <property type="molecule type" value="Genomic_DNA"/>
</dbReference>
<evidence type="ECO:0000256" key="3">
    <source>
        <dbReference type="ARBA" id="ARBA00023163"/>
    </source>
</evidence>
<dbReference type="OrthoDB" id="9809462at2"/>
<dbReference type="SMART" id="SM00344">
    <property type="entry name" value="HTH_ASNC"/>
    <property type="match status" value="1"/>
</dbReference>
<accession>A0A085V523</accession>
<reference evidence="5 6" key="1">
    <citation type="submission" date="2014-07" db="EMBL/GenBank/DDBJ databases">
        <title>Draft Genome Sequences of Environmental Pseudomonas syringae strains.</title>
        <authorList>
            <person name="Baltrus D.A."/>
            <person name="Berge O."/>
            <person name="Morris C."/>
        </authorList>
    </citation>
    <scope>NUCLEOTIDE SEQUENCE [LARGE SCALE GENOMIC DNA]</scope>
    <source>
        <strain evidence="5 6">GAW0119</strain>
    </source>
</reference>
<protein>
    <submittedName>
        <fullName evidence="5">AsnC family transcriptional regulator</fullName>
    </submittedName>
</protein>
<evidence type="ECO:0000313" key="6">
    <source>
        <dbReference type="Proteomes" id="UP000028631"/>
    </source>
</evidence>
<dbReference type="Pfam" id="PF13404">
    <property type="entry name" value="HTH_AsnC-type"/>
    <property type="match status" value="1"/>
</dbReference>
<proteinExistence type="predicted"/>
<dbReference type="PATRIC" id="fig|317.175.peg.5153"/>
<dbReference type="InterPro" id="IPR019888">
    <property type="entry name" value="Tscrpt_reg_AsnC-like"/>
</dbReference>
<evidence type="ECO:0000256" key="2">
    <source>
        <dbReference type="ARBA" id="ARBA00023125"/>
    </source>
</evidence>
<dbReference type="Proteomes" id="UP000028631">
    <property type="component" value="Unassembled WGS sequence"/>
</dbReference>
<dbReference type="InterPro" id="IPR000485">
    <property type="entry name" value="AsnC-type_HTH_dom"/>
</dbReference>
<evidence type="ECO:0000259" key="4">
    <source>
        <dbReference type="PROSITE" id="PS50956"/>
    </source>
</evidence>
<dbReference type="GO" id="GO:0043565">
    <property type="term" value="F:sequence-specific DNA binding"/>
    <property type="evidence" value="ECO:0007669"/>
    <property type="project" value="InterPro"/>
</dbReference>
<feature type="domain" description="HTH asnC-type" evidence="4">
    <location>
        <begin position="12"/>
        <end position="88"/>
    </location>
</feature>
<sequence length="156" mass="17352">MDAQNTGPLFNLTDKDRQLLALLQTNAREPTASLARKLGVSRASVQERITRLENAGVITGYSVRIDQDRLQQTISCFTMTSCTNKSYTDVMTSLRKMEAVQAVYAVSGESDFIIHLVTSTLSELNAELTRINMIKGVAHTASHIVMETKFSRKLRV</sequence>
<keyword evidence="6" id="KW-1185">Reference proteome</keyword>
<keyword evidence="2" id="KW-0238">DNA-binding</keyword>
<comment type="caution">
    <text evidence="5">The sequence shown here is derived from an EMBL/GenBank/DDBJ whole genome shotgun (WGS) entry which is preliminary data.</text>
</comment>
<dbReference type="Gene3D" id="3.30.70.920">
    <property type="match status" value="1"/>
</dbReference>
<dbReference type="SUPFAM" id="SSF54909">
    <property type="entry name" value="Dimeric alpha+beta barrel"/>
    <property type="match status" value="1"/>
</dbReference>
<dbReference type="GO" id="GO:0043200">
    <property type="term" value="P:response to amino acid"/>
    <property type="evidence" value="ECO:0007669"/>
    <property type="project" value="TreeGrafter"/>
</dbReference>
<dbReference type="PANTHER" id="PTHR30154:SF53">
    <property type="entry name" value="HTH-TYPE TRANSCRIPTIONAL REGULATOR LRPC"/>
    <property type="match status" value="1"/>
</dbReference>
<dbReference type="PRINTS" id="PR00033">
    <property type="entry name" value="HTHASNC"/>
</dbReference>
<gene>
    <name evidence="5" type="ORF">IV01_24740</name>
</gene>
<dbReference type="Pfam" id="PF01037">
    <property type="entry name" value="AsnC_trans_reg"/>
    <property type="match status" value="1"/>
</dbReference>
<dbReference type="InterPro" id="IPR011008">
    <property type="entry name" value="Dimeric_a/b-barrel"/>
</dbReference>
<dbReference type="AlphaFoldDB" id="A0A085V523"/>
<dbReference type="InterPro" id="IPR019887">
    <property type="entry name" value="Tscrpt_reg_AsnC/Lrp_C"/>
</dbReference>
<dbReference type="RefSeq" id="WP_032631652.1">
    <property type="nucleotide sequence ID" value="NZ_JPQU01000100.1"/>
</dbReference>
<keyword evidence="3" id="KW-0804">Transcription</keyword>
<dbReference type="SUPFAM" id="SSF46785">
    <property type="entry name" value="Winged helix' DNA-binding domain"/>
    <property type="match status" value="1"/>
</dbReference>
<name>A0A085V523_PSESX</name>
<organism evidence="5 6">
    <name type="scientific">Pseudomonas syringae</name>
    <dbReference type="NCBI Taxonomy" id="317"/>
    <lineage>
        <taxon>Bacteria</taxon>
        <taxon>Pseudomonadati</taxon>
        <taxon>Pseudomonadota</taxon>
        <taxon>Gammaproteobacteria</taxon>
        <taxon>Pseudomonadales</taxon>
        <taxon>Pseudomonadaceae</taxon>
        <taxon>Pseudomonas</taxon>
    </lineage>
</organism>
<dbReference type="PROSITE" id="PS50956">
    <property type="entry name" value="HTH_ASNC_2"/>
    <property type="match status" value="1"/>
</dbReference>
<dbReference type="GO" id="GO:0005829">
    <property type="term" value="C:cytosol"/>
    <property type="evidence" value="ECO:0007669"/>
    <property type="project" value="TreeGrafter"/>
</dbReference>
<dbReference type="InterPro" id="IPR036390">
    <property type="entry name" value="WH_DNA-bd_sf"/>
</dbReference>
<keyword evidence="1" id="KW-0805">Transcription regulation</keyword>
<dbReference type="Gene3D" id="1.10.10.10">
    <property type="entry name" value="Winged helix-like DNA-binding domain superfamily/Winged helix DNA-binding domain"/>
    <property type="match status" value="1"/>
</dbReference>
<dbReference type="InterPro" id="IPR036388">
    <property type="entry name" value="WH-like_DNA-bd_sf"/>
</dbReference>
<dbReference type="PANTHER" id="PTHR30154">
    <property type="entry name" value="LEUCINE-RESPONSIVE REGULATORY PROTEIN"/>
    <property type="match status" value="1"/>
</dbReference>
<evidence type="ECO:0000256" key="1">
    <source>
        <dbReference type="ARBA" id="ARBA00023015"/>
    </source>
</evidence>
<evidence type="ECO:0000313" key="5">
    <source>
        <dbReference type="EMBL" id="KFE50536.1"/>
    </source>
</evidence>